<organism evidence="2">
    <name type="scientific">Phytophthora nicotianae</name>
    <name type="common">Potato buckeye rot agent</name>
    <name type="synonym">Phytophthora parasitica</name>
    <dbReference type="NCBI Taxonomy" id="4792"/>
    <lineage>
        <taxon>Eukaryota</taxon>
        <taxon>Sar</taxon>
        <taxon>Stramenopiles</taxon>
        <taxon>Oomycota</taxon>
        <taxon>Peronosporomycetes</taxon>
        <taxon>Peronosporales</taxon>
        <taxon>Peronosporaceae</taxon>
        <taxon>Phytophthora</taxon>
    </lineage>
</organism>
<dbReference type="EMBL" id="KI687675">
    <property type="protein sequence ID" value="ETK80534.1"/>
    <property type="molecule type" value="Genomic_DNA"/>
</dbReference>
<reference evidence="1" key="2">
    <citation type="submission" date="2013-11" db="EMBL/GenBank/DDBJ databases">
        <title>The Genome Sequence of Phytophthora parasitica CJ02B3.</title>
        <authorList>
            <consortium name="The Broad Institute Genomics Platform"/>
            <person name="Russ C."/>
            <person name="Tyler B."/>
            <person name="Panabieres F."/>
            <person name="Shan W."/>
            <person name="Tripathy S."/>
            <person name="Grunwald N."/>
            <person name="Machado M."/>
            <person name="Johnson C.S."/>
            <person name="Arredondo F."/>
            <person name="Hong C."/>
            <person name="Coffey M."/>
            <person name="Young S.K."/>
            <person name="Zeng Q."/>
            <person name="Gargeya S."/>
            <person name="Fitzgerald M."/>
            <person name="Abouelleil A."/>
            <person name="Alvarado L."/>
            <person name="Chapman S.B."/>
            <person name="Gainer-Dewar J."/>
            <person name="Goldberg J."/>
            <person name="Griggs A."/>
            <person name="Gujja S."/>
            <person name="Hansen M."/>
            <person name="Howarth C."/>
            <person name="Imamovic A."/>
            <person name="Ireland A."/>
            <person name="Larimer J."/>
            <person name="McCowan C."/>
            <person name="Murphy C."/>
            <person name="Pearson M."/>
            <person name="Poon T.W."/>
            <person name="Priest M."/>
            <person name="Roberts A."/>
            <person name="Saif S."/>
            <person name="Shea T."/>
            <person name="Sykes S."/>
            <person name="Wortman J."/>
            <person name="Nusbaum C."/>
            <person name="Birren B."/>
        </authorList>
    </citation>
    <scope>NUCLEOTIDE SEQUENCE [LARGE SCALE GENOMIC DNA]</scope>
    <source>
        <strain evidence="1">CJ02B3</strain>
    </source>
</reference>
<gene>
    <name evidence="1" type="ORF">L915_13808</name>
    <name evidence="2" type="ORF">L917_13511</name>
</gene>
<feature type="non-terminal residue" evidence="2">
    <location>
        <position position="32"/>
    </location>
</feature>
<protein>
    <submittedName>
        <fullName evidence="2">Uncharacterized protein</fullName>
    </submittedName>
</protein>
<accession>W2KSB2</accession>
<reference evidence="2" key="1">
    <citation type="submission" date="2013-11" db="EMBL/GenBank/DDBJ databases">
        <title>The Genome Sequence of Phytophthora parasitica CHvinca01.</title>
        <authorList>
            <consortium name="The Broad Institute Genomics Platform"/>
            <person name="Russ C."/>
            <person name="Tyler B."/>
            <person name="Panabieres F."/>
            <person name="Shan W."/>
            <person name="Tripathy S."/>
            <person name="Grunwald N."/>
            <person name="Machado M."/>
            <person name="Johnson C.S."/>
            <person name="Arredondo F."/>
            <person name="Hong C."/>
            <person name="Coffey M."/>
            <person name="Young S.K."/>
            <person name="Zeng Q."/>
            <person name="Gargeya S."/>
            <person name="Fitzgerald M."/>
            <person name="Abouelleil A."/>
            <person name="Alvarado L."/>
            <person name="Chapman S.B."/>
            <person name="Gainer-Dewar J."/>
            <person name="Goldberg J."/>
            <person name="Griggs A."/>
            <person name="Gujja S."/>
            <person name="Hansen M."/>
            <person name="Howarth C."/>
            <person name="Imamovic A."/>
            <person name="Ireland A."/>
            <person name="Larimer J."/>
            <person name="McCowan C."/>
            <person name="Murphy C."/>
            <person name="Pearson M."/>
            <person name="Poon T.W."/>
            <person name="Priest M."/>
            <person name="Roberts A."/>
            <person name="Saif S."/>
            <person name="Shea T."/>
            <person name="Sykes S."/>
            <person name="Wortman J."/>
            <person name="Nusbaum C."/>
            <person name="Birren B."/>
        </authorList>
    </citation>
    <scope>NUCLEOTIDE SEQUENCE [LARGE SCALE GENOMIC DNA]</scope>
    <source>
        <strain evidence="2">CHvinca01</strain>
    </source>
</reference>
<name>W2KSB2_PHYNI</name>
<evidence type="ECO:0000313" key="2">
    <source>
        <dbReference type="EMBL" id="ETL87235.1"/>
    </source>
</evidence>
<dbReference type="AlphaFoldDB" id="W2KSB2"/>
<sequence length="32" mass="3303">MASVTMKTLKTTEFVVKSAEAVILSASSSPTS</sequence>
<dbReference type="EMBL" id="KI681107">
    <property type="protein sequence ID" value="ETL87235.1"/>
    <property type="molecule type" value="Genomic_DNA"/>
</dbReference>
<dbReference type="Proteomes" id="UP000054423">
    <property type="component" value="Unassembled WGS sequence"/>
</dbReference>
<dbReference type="Proteomes" id="UP000053236">
    <property type="component" value="Unassembled WGS sequence"/>
</dbReference>
<evidence type="ECO:0000313" key="1">
    <source>
        <dbReference type="EMBL" id="ETK80534.1"/>
    </source>
</evidence>
<proteinExistence type="predicted"/>